<dbReference type="PROSITE" id="PS50948">
    <property type="entry name" value="PAN"/>
    <property type="match status" value="1"/>
</dbReference>
<organism evidence="3 4">
    <name type="scientific">Batillaria attramentaria</name>
    <dbReference type="NCBI Taxonomy" id="370345"/>
    <lineage>
        <taxon>Eukaryota</taxon>
        <taxon>Metazoa</taxon>
        <taxon>Spiralia</taxon>
        <taxon>Lophotrochozoa</taxon>
        <taxon>Mollusca</taxon>
        <taxon>Gastropoda</taxon>
        <taxon>Caenogastropoda</taxon>
        <taxon>Sorbeoconcha</taxon>
        <taxon>Cerithioidea</taxon>
        <taxon>Batillariidae</taxon>
        <taxon>Batillaria</taxon>
    </lineage>
</organism>
<keyword evidence="1" id="KW-0732">Signal</keyword>
<dbReference type="EMBL" id="JACVVK020000335">
    <property type="protein sequence ID" value="KAK7478022.1"/>
    <property type="molecule type" value="Genomic_DNA"/>
</dbReference>
<protein>
    <recommendedName>
        <fullName evidence="2">Apple domain-containing protein</fullName>
    </recommendedName>
</protein>
<evidence type="ECO:0000313" key="4">
    <source>
        <dbReference type="Proteomes" id="UP001519460"/>
    </source>
</evidence>
<evidence type="ECO:0000256" key="1">
    <source>
        <dbReference type="SAM" id="SignalP"/>
    </source>
</evidence>
<evidence type="ECO:0000313" key="3">
    <source>
        <dbReference type="EMBL" id="KAK7478022.1"/>
    </source>
</evidence>
<dbReference type="AlphaFoldDB" id="A0ABD0JTR0"/>
<evidence type="ECO:0000259" key="2">
    <source>
        <dbReference type="PROSITE" id="PS50948"/>
    </source>
</evidence>
<accession>A0ABD0JTR0</accession>
<feature type="signal peptide" evidence="1">
    <location>
        <begin position="1"/>
        <end position="23"/>
    </location>
</feature>
<reference evidence="3 4" key="1">
    <citation type="journal article" date="2023" name="Sci. Data">
        <title>Genome assembly of the Korean intertidal mud-creeper Batillaria attramentaria.</title>
        <authorList>
            <person name="Patra A.K."/>
            <person name="Ho P.T."/>
            <person name="Jun S."/>
            <person name="Lee S.J."/>
            <person name="Kim Y."/>
            <person name="Won Y.J."/>
        </authorList>
    </citation>
    <scope>NUCLEOTIDE SEQUENCE [LARGE SCALE GENOMIC DNA]</scope>
    <source>
        <strain evidence="3">Wonlab-2016</strain>
    </source>
</reference>
<gene>
    <name evidence="3" type="ORF">BaRGS_00030698</name>
</gene>
<feature type="chain" id="PRO_5044873927" description="Apple domain-containing protein" evidence="1">
    <location>
        <begin position="24"/>
        <end position="121"/>
    </location>
</feature>
<keyword evidence="4" id="KW-1185">Reference proteome</keyword>
<dbReference type="Proteomes" id="UP001519460">
    <property type="component" value="Unassembled WGS sequence"/>
</dbReference>
<proteinExistence type="predicted"/>
<dbReference type="Gene3D" id="3.50.4.10">
    <property type="entry name" value="Hepatocyte Growth Factor"/>
    <property type="match status" value="1"/>
</dbReference>
<dbReference type="SUPFAM" id="SSF57414">
    <property type="entry name" value="Hairpin loop containing domain-like"/>
    <property type="match status" value="1"/>
</dbReference>
<name>A0ABD0JTR0_9CAEN</name>
<sequence>SIFNCTMYLPVVLVLLAATLALGENQLLCTCKPYECEASSRQQEYMMYPNSGIAGRNIRWMKGSVDECNSACTADTSCLSFEYKPSSSGCHLQDATALTAPSGWGAYPTDPYWNYYQPYCA</sequence>
<dbReference type="Pfam" id="PF00024">
    <property type="entry name" value="PAN_1"/>
    <property type="match status" value="1"/>
</dbReference>
<comment type="caution">
    <text evidence="3">The sequence shown here is derived from an EMBL/GenBank/DDBJ whole genome shotgun (WGS) entry which is preliminary data.</text>
</comment>
<dbReference type="InterPro" id="IPR003609">
    <property type="entry name" value="Pan_app"/>
</dbReference>
<feature type="domain" description="Apple" evidence="2">
    <location>
        <begin position="36"/>
        <end position="120"/>
    </location>
</feature>
<feature type="non-terminal residue" evidence="3">
    <location>
        <position position="1"/>
    </location>
</feature>